<feature type="transmembrane region" description="Helical" evidence="1">
    <location>
        <begin position="36"/>
        <end position="54"/>
    </location>
</feature>
<keyword evidence="3" id="KW-1185">Reference proteome</keyword>
<organism evidence="2 3">
    <name type="scientific">Streptomyces boluensis</name>
    <dbReference type="NCBI Taxonomy" id="1775135"/>
    <lineage>
        <taxon>Bacteria</taxon>
        <taxon>Bacillati</taxon>
        <taxon>Actinomycetota</taxon>
        <taxon>Actinomycetes</taxon>
        <taxon>Kitasatosporales</taxon>
        <taxon>Streptomycetaceae</taxon>
        <taxon>Streptomyces</taxon>
    </lineage>
</organism>
<dbReference type="EMBL" id="JAAAHS010000160">
    <property type="protein sequence ID" value="NBE53712.1"/>
    <property type="molecule type" value="Genomic_DNA"/>
</dbReference>
<name>A0A964US09_9ACTN</name>
<feature type="transmembrane region" description="Helical" evidence="1">
    <location>
        <begin position="66"/>
        <end position="84"/>
    </location>
</feature>
<keyword evidence="1" id="KW-1133">Transmembrane helix</keyword>
<dbReference type="RefSeq" id="WP_161699858.1">
    <property type="nucleotide sequence ID" value="NZ_JAAAHS010000160.1"/>
</dbReference>
<comment type="caution">
    <text evidence="2">The sequence shown here is derived from an EMBL/GenBank/DDBJ whole genome shotgun (WGS) entry which is preliminary data.</text>
</comment>
<dbReference type="AlphaFoldDB" id="A0A964US09"/>
<proteinExistence type="predicted"/>
<keyword evidence="1" id="KW-0812">Transmembrane</keyword>
<evidence type="ECO:0000313" key="3">
    <source>
        <dbReference type="Proteomes" id="UP000598297"/>
    </source>
</evidence>
<accession>A0A964US09</accession>
<sequence length="103" mass="10846">MRHAHHAMRALQRFLPALLPLVLRHVTRPVPGRTRAAAPALTTLGLLGLAGVAWLDSRATPATTRIALVVWASAGVGVLVTGIVEQCAGRARRRDSGAGTERG</sequence>
<keyword evidence="1" id="KW-0472">Membrane</keyword>
<dbReference type="Proteomes" id="UP000598297">
    <property type="component" value="Unassembled WGS sequence"/>
</dbReference>
<reference evidence="2" key="1">
    <citation type="submission" date="2020-01" db="EMBL/GenBank/DDBJ databases">
        <title>Whole-genome analyses of novel actinobacteria.</title>
        <authorList>
            <person name="Sahin N."/>
        </authorList>
    </citation>
    <scope>NUCLEOTIDE SEQUENCE</scope>
    <source>
        <strain evidence="2">YC537</strain>
    </source>
</reference>
<protein>
    <submittedName>
        <fullName evidence="2">Uncharacterized protein</fullName>
    </submittedName>
</protein>
<evidence type="ECO:0000313" key="2">
    <source>
        <dbReference type="EMBL" id="NBE53712.1"/>
    </source>
</evidence>
<gene>
    <name evidence="2" type="ORF">GUY60_20265</name>
</gene>
<evidence type="ECO:0000256" key="1">
    <source>
        <dbReference type="SAM" id="Phobius"/>
    </source>
</evidence>